<protein>
    <submittedName>
        <fullName evidence="3">Helix-turn-helix domain-containing protein</fullName>
    </submittedName>
</protein>
<dbReference type="EMBL" id="FUYB01000021">
    <property type="protein sequence ID" value="SKA92002.1"/>
    <property type="molecule type" value="Genomic_DNA"/>
</dbReference>
<dbReference type="AlphaFoldDB" id="A0A1T4XR23"/>
<evidence type="ECO:0000256" key="1">
    <source>
        <dbReference type="SAM" id="MobiDB-lite"/>
    </source>
</evidence>
<keyword evidence="4" id="KW-1185">Reference proteome</keyword>
<dbReference type="STRING" id="92487.SAMN02745130_03333"/>
<feature type="region of interest" description="Disordered" evidence="1">
    <location>
        <begin position="44"/>
        <end position="63"/>
    </location>
</feature>
<sequence length="63" mass="7192">MNKHHHQLTQEQRYQIGSLRDSDKSYEAIGNIIGVDKSIVSRELKRNSDASGYRPKVDSSVFT</sequence>
<evidence type="ECO:0000313" key="4">
    <source>
        <dbReference type="Proteomes" id="UP000190460"/>
    </source>
</evidence>
<proteinExistence type="predicted"/>
<dbReference type="RefSeq" id="WP_078923776.1">
    <property type="nucleotide sequence ID" value="NZ_FUYB01000021.1"/>
</dbReference>
<name>A0A1T4XR23_9GAMM</name>
<reference evidence="3 4" key="1">
    <citation type="submission" date="2017-02" db="EMBL/GenBank/DDBJ databases">
        <authorList>
            <person name="Peterson S.W."/>
        </authorList>
    </citation>
    <scope>NUCLEOTIDE SEQUENCE [LARGE SCALE GENOMIC DNA]</scope>
    <source>
        <strain evidence="3 4">ATCC 49788</strain>
    </source>
</reference>
<accession>A0A1T4XR23</accession>
<organism evidence="3 4">
    <name type="scientific">Thiothrix eikelboomii</name>
    <dbReference type="NCBI Taxonomy" id="92487"/>
    <lineage>
        <taxon>Bacteria</taxon>
        <taxon>Pseudomonadati</taxon>
        <taxon>Pseudomonadota</taxon>
        <taxon>Gammaproteobacteria</taxon>
        <taxon>Thiotrichales</taxon>
        <taxon>Thiotrichaceae</taxon>
        <taxon>Thiothrix</taxon>
    </lineage>
</organism>
<dbReference type="OrthoDB" id="9803231at2"/>
<dbReference type="InterPro" id="IPR025246">
    <property type="entry name" value="IS30-like_HTH"/>
</dbReference>
<dbReference type="Pfam" id="PF13936">
    <property type="entry name" value="HTH_38"/>
    <property type="match status" value="1"/>
</dbReference>
<feature type="domain" description="Transposase IS30-like HTH" evidence="2">
    <location>
        <begin position="5"/>
        <end position="47"/>
    </location>
</feature>
<dbReference type="Proteomes" id="UP000190460">
    <property type="component" value="Unassembled WGS sequence"/>
</dbReference>
<evidence type="ECO:0000313" key="3">
    <source>
        <dbReference type="EMBL" id="SKA92002.1"/>
    </source>
</evidence>
<evidence type="ECO:0000259" key="2">
    <source>
        <dbReference type="Pfam" id="PF13936"/>
    </source>
</evidence>
<gene>
    <name evidence="3" type="ORF">SAMN02745130_03333</name>
</gene>